<keyword evidence="1" id="KW-0472">Membrane</keyword>
<feature type="transmembrane region" description="Helical" evidence="1">
    <location>
        <begin position="79"/>
        <end position="107"/>
    </location>
</feature>
<protein>
    <recommendedName>
        <fullName evidence="4">DUF4190 domain-containing protein</fullName>
    </recommendedName>
</protein>
<dbReference type="Proteomes" id="UP000198765">
    <property type="component" value="Chromosome I"/>
</dbReference>
<proteinExistence type="predicted"/>
<feature type="transmembrane region" description="Helical" evidence="1">
    <location>
        <begin position="46"/>
        <end position="67"/>
    </location>
</feature>
<sequence length="108" mass="10590">MGRAMTGQLSENQRGYNVLAMTACCMGLGSMLYVSSGLAGLSELPIRALIPMLLVGGCAVALGGVALKQIKTAGQRGRGLAIAGCVAGAAVFAVLAVVAVALLGGLVG</sequence>
<keyword evidence="1" id="KW-0812">Transmembrane</keyword>
<dbReference type="AlphaFoldDB" id="A0A1A8ZIR3"/>
<organism evidence="2 3">
    <name type="scientific">Micromonospora narathiwatensis</name>
    <dbReference type="NCBI Taxonomy" id="299146"/>
    <lineage>
        <taxon>Bacteria</taxon>
        <taxon>Bacillati</taxon>
        <taxon>Actinomycetota</taxon>
        <taxon>Actinomycetes</taxon>
        <taxon>Micromonosporales</taxon>
        <taxon>Micromonosporaceae</taxon>
        <taxon>Micromonospora</taxon>
    </lineage>
</organism>
<name>A0A1A8ZIR3_9ACTN</name>
<evidence type="ECO:0000313" key="3">
    <source>
        <dbReference type="Proteomes" id="UP000198765"/>
    </source>
</evidence>
<keyword evidence="1" id="KW-1133">Transmembrane helix</keyword>
<keyword evidence="3" id="KW-1185">Reference proteome</keyword>
<accession>A0A1A8ZIR3</accession>
<dbReference type="EMBL" id="LT594324">
    <property type="protein sequence ID" value="SBT43767.1"/>
    <property type="molecule type" value="Genomic_DNA"/>
</dbReference>
<dbReference type="PATRIC" id="fig|299146.4.peg.1945"/>
<gene>
    <name evidence="2" type="ORF">GA0070621_1884</name>
</gene>
<evidence type="ECO:0000256" key="1">
    <source>
        <dbReference type="SAM" id="Phobius"/>
    </source>
</evidence>
<reference evidence="2 3" key="1">
    <citation type="submission" date="2016-06" db="EMBL/GenBank/DDBJ databases">
        <authorList>
            <person name="Kjaerup R.B."/>
            <person name="Dalgaard T.S."/>
            <person name="Juul-Madsen H.R."/>
        </authorList>
    </citation>
    <scope>NUCLEOTIDE SEQUENCE [LARGE SCALE GENOMIC DNA]</scope>
    <source>
        <strain evidence="2 3">DSM 45248</strain>
    </source>
</reference>
<evidence type="ECO:0008006" key="4">
    <source>
        <dbReference type="Google" id="ProtNLM"/>
    </source>
</evidence>
<feature type="transmembrane region" description="Helical" evidence="1">
    <location>
        <begin position="16"/>
        <end position="34"/>
    </location>
</feature>
<evidence type="ECO:0000313" key="2">
    <source>
        <dbReference type="EMBL" id="SBT43767.1"/>
    </source>
</evidence>